<sequence length="53" mass="5953">MLLLPMLLLPMLPLPVLPKPRLIWPFLPMSMPRFRKTCCQGASCATAADASKW</sequence>
<evidence type="ECO:0000313" key="1">
    <source>
        <dbReference type="EMBL" id="CFE38473.1"/>
    </source>
</evidence>
<dbReference type="EMBL" id="CFOE01000088">
    <property type="protein sequence ID" value="CFE38473.1"/>
    <property type="molecule type" value="Genomic_DNA"/>
</dbReference>
<protein>
    <submittedName>
        <fullName evidence="1">Uncharacterized protein</fullName>
    </submittedName>
</protein>
<name>A0A654T6A6_MYCTX</name>
<dbReference type="Proteomes" id="UP000048289">
    <property type="component" value="Unassembled WGS sequence"/>
</dbReference>
<gene>
    <name evidence="1" type="ORF">ERS007681_01015</name>
</gene>
<evidence type="ECO:0000313" key="2">
    <source>
        <dbReference type="Proteomes" id="UP000048289"/>
    </source>
</evidence>
<organism evidence="1 2">
    <name type="scientific">Mycobacterium tuberculosis</name>
    <dbReference type="NCBI Taxonomy" id="1773"/>
    <lineage>
        <taxon>Bacteria</taxon>
        <taxon>Bacillati</taxon>
        <taxon>Actinomycetota</taxon>
        <taxon>Actinomycetes</taxon>
        <taxon>Mycobacteriales</taxon>
        <taxon>Mycobacteriaceae</taxon>
        <taxon>Mycobacterium</taxon>
        <taxon>Mycobacterium tuberculosis complex</taxon>
    </lineage>
</organism>
<accession>A0A654T6A6</accession>
<reference evidence="1 2" key="1">
    <citation type="submission" date="2015-03" db="EMBL/GenBank/DDBJ databases">
        <authorList>
            <consortium name="Pathogen Informatics"/>
        </authorList>
    </citation>
    <scope>NUCLEOTIDE SEQUENCE [LARGE SCALE GENOMIC DNA]</scope>
    <source>
        <strain evidence="1 2">G09901357</strain>
    </source>
</reference>
<dbReference type="AlphaFoldDB" id="A0A654T6A6"/>
<proteinExistence type="predicted"/>